<keyword evidence="2" id="KW-1185">Reference proteome</keyword>
<dbReference type="EMBL" id="BSXT01007502">
    <property type="protein sequence ID" value="GMF63825.1"/>
    <property type="molecule type" value="Genomic_DNA"/>
</dbReference>
<gene>
    <name evidence="1" type="ORF">Pfra01_002783200</name>
</gene>
<comment type="caution">
    <text evidence="1">The sequence shown here is derived from an EMBL/GenBank/DDBJ whole genome shotgun (WGS) entry which is preliminary data.</text>
</comment>
<dbReference type="OrthoDB" id="110390at2759"/>
<evidence type="ECO:0000313" key="2">
    <source>
        <dbReference type="Proteomes" id="UP001165121"/>
    </source>
</evidence>
<evidence type="ECO:0000313" key="1">
    <source>
        <dbReference type="EMBL" id="GMF63825.1"/>
    </source>
</evidence>
<reference evidence="1" key="1">
    <citation type="submission" date="2023-04" db="EMBL/GenBank/DDBJ databases">
        <title>Phytophthora fragariaefolia NBRC 109709.</title>
        <authorList>
            <person name="Ichikawa N."/>
            <person name="Sato H."/>
            <person name="Tonouchi N."/>
        </authorList>
    </citation>
    <scope>NUCLEOTIDE SEQUENCE</scope>
    <source>
        <strain evidence="1">NBRC 109709</strain>
    </source>
</reference>
<protein>
    <submittedName>
        <fullName evidence="1">Unnamed protein product</fullName>
    </submittedName>
</protein>
<accession>A0A9W7D832</accession>
<organism evidence="1 2">
    <name type="scientific">Phytophthora fragariaefolia</name>
    <dbReference type="NCBI Taxonomy" id="1490495"/>
    <lineage>
        <taxon>Eukaryota</taxon>
        <taxon>Sar</taxon>
        <taxon>Stramenopiles</taxon>
        <taxon>Oomycota</taxon>
        <taxon>Peronosporomycetes</taxon>
        <taxon>Peronosporales</taxon>
        <taxon>Peronosporaceae</taxon>
        <taxon>Phytophthora</taxon>
    </lineage>
</organism>
<name>A0A9W7D832_9STRA</name>
<dbReference type="AlphaFoldDB" id="A0A9W7D832"/>
<sequence length="101" mass="11206">MPHVVAHVRDHDIQAGAASQRYMAVTQARLPERAPLTVPVSATFRQLQHIVAQQATIDRATEEEQWQAPSEYAVVRVQLHVVPVSLLVNVADHRETLGLPS</sequence>
<proteinExistence type="predicted"/>
<dbReference type="Proteomes" id="UP001165121">
    <property type="component" value="Unassembled WGS sequence"/>
</dbReference>